<sequence length="282" mass="31674">MIKIPTKLFTLPEFYQLEQLASSNRQARTAQLLWLNLVCVAGQAQAAGDVTASDGKALTDIDYARLAKVSRSDYARQLLTLLVQADLLRCHRDGRYQISHWERYVVTPTVTNGASSPVTSQQPAGPTVPTAPATLQQYTPEQRTQLVAVTDEILAYLQQQSGKQFSNEPPTQQLLANLFAQKVTVKQIKRVIDWKCKDWYGGDFWKFVRPQTLFGPKFTQYLLEAPPEPTARPAAGPTRHQYLRDLFEMSCGDIETILWRAADEKVAVTRAEVEAIGRELGH</sequence>
<protein>
    <submittedName>
        <fullName evidence="3">Conserved phage C-terminal domain-containing protein</fullName>
    </submittedName>
</protein>
<evidence type="ECO:0000256" key="1">
    <source>
        <dbReference type="SAM" id="MobiDB-lite"/>
    </source>
</evidence>
<dbReference type="EMBL" id="JBHTIO010000001">
    <property type="protein sequence ID" value="MFD0896277.1"/>
    <property type="molecule type" value="Genomic_DNA"/>
</dbReference>
<evidence type="ECO:0000259" key="2">
    <source>
        <dbReference type="Pfam" id="PF09524"/>
    </source>
</evidence>
<gene>
    <name evidence="3" type="ORF">ACFQZ7_00785</name>
</gene>
<reference evidence="4" key="1">
    <citation type="journal article" date="2019" name="Int. J. Syst. Evol. Microbiol.">
        <title>The Global Catalogue of Microorganisms (GCM) 10K type strain sequencing project: providing services to taxonomists for standard genome sequencing and annotation.</title>
        <authorList>
            <consortium name="The Broad Institute Genomics Platform"/>
            <consortium name="The Broad Institute Genome Sequencing Center for Infectious Disease"/>
            <person name="Wu L."/>
            <person name="Ma J."/>
        </authorList>
    </citation>
    <scope>NUCLEOTIDE SEQUENCE [LARGE SCALE GENOMIC DNA]</scope>
    <source>
        <strain evidence="4">CCM 8925</strain>
    </source>
</reference>
<evidence type="ECO:0000313" key="3">
    <source>
        <dbReference type="EMBL" id="MFD0896277.1"/>
    </source>
</evidence>
<comment type="caution">
    <text evidence="3">The sequence shown here is derived from an EMBL/GenBank/DDBJ whole genome shotgun (WGS) entry which is preliminary data.</text>
</comment>
<feature type="region of interest" description="Disordered" evidence="1">
    <location>
        <begin position="113"/>
        <end position="132"/>
    </location>
</feature>
<dbReference type="InterPro" id="IPR011741">
    <property type="entry name" value="Phg_2220_C"/>
</dbReference>
<feature type="domain" description="Phage conserved hypothetical protein C-terminal" evidence="2">
    <location>
        <begin position="153"/>
        <end position="222"/>
    </location>
</feature>
<keyword evidence="4" id="KW-1185">Reference proteome</keyword>
<feature type="compositionally biased region" description="Polar residues" evidence="1">
    <location>
        <begin position="113"/>
        <end position="122"/>
    </location>
</feature>
<accession>A0ABW3E7V0</accession>
<dbReference type="Pfam" id="PF09524">
    <property type="entry name" value="Phg_2220_C"/>
    <property type="match status" value="1"/>
</dbReference>
<organism evidence="3 4">
    <name type="scientific">Loigolactobacillus binensis</name>
    <dbReference type="NCBI Taxonomy" id="2559922"/>
    <lineage>
        <taxon>Bacteria</taxon>
        <taxon>Bacillati</taxon>
        <taxon>Bacillota</taxon>
        <taxon>Bacilli</taxon>
        <taxon>Lactobacillales</taxon>
        <taxon>Lactobacillaceae</taxon>
        <taxon>Loigolactobacillus</taxon>
    </lineage>
</organism>
<evidence type="ECO:0000313" key="4">
    <source>
        <dbReference type="Proteomes" id="UP001597104"/>
    </source>
</evidence>
<proteinExistence type="predicted"/>
<name>A0ABW3E7V0_9LACO</name>
<dbReference type="Proteomes" id="UP001597104">
    <property type="component" value="Unassembled WGS sequence"/>
</dbReference>
<dbReference type="RefSeq" id="WP_223876979.1">
    <property type="nucleotide sequence ID" value="NZ_BJDN01000002.1"/>
</dbReference>
<feature type="compositionally biased region" description="Low complexity" evidence="1">
    <location>
        <begin position="123"/>
        <end position="132"/>
    </location>
</feature>